<reference evidence="1 2" key="1">
    <citation type="submission" date="2019-11" db="EMBL/GenBank/DDBJ databases">
        <title>Comparison of genomes from free-living endosymbiotic cyanobacteria isolated from Azolla.</title>
        <authorList>
            <person name="Thiel T."/>
            <person name="Pratte B."/>
        </authorList>
    </citation>
    <scope>NUCLEOTIDE SEQUENCE [LARGE SCALE GENOMIC DNA]</scope>
    <source>
        <strain evidence="1 2">N2B</strain>
    </source>
</reference>
<sequence>MADKISKRLVIDASVARSAGGEESTYPTSVHCREFLIAVLNICHKIVMTDDIKNEWNRHKSAFSRKWLIQMYSKKKVHYLNISIDDNLWKQVESIAASISNKRIEEMTKDLCLIEAANATDRIVVSLDDNTARKFFGEASARIDELKNIVWVNPDKVEAEQPIAWLKDGAVVESDRLLANYQNERIG</sequence>
<dbReference type="GeneID" id="58724741"/>
<keyword evidence="2" id="KW-1185">Reference proteome</keyword>
<comment type="caution">
    <text evidence="1">The sequence shown here is derived from an EMBL/GenBank/DDBJ whole genome shotgun (WGS) entry which is preliminary data.</text>
</comment>
<gene>
    <name evidence="1" type="ORF">GNE12_17410</name>
</gene>
<evidence type="ECO:0008006" key="3">
    <source>
        <dbReference type="Google" id="ProtNLM"/>
    </source>
</evidence>
<dbReference type="Proteomes" id="UP000570851">
    <property type="component" value="Unassembled WGS sequence"/>
</dbReference>
<dbReference type="RefSeq" id="WP_011318854.1">
    <property type="nucleotide sequence ID" value="NZ_JACKZP010000071.1"/>
</dbReference>
<protein>
    <recommendedName>
        <fullName evidence="3">PIN domain-containing protein</fullName>
    </recommendedName>
</protein>
<proteinExistence type="predicted"/>
<name>A0ABR6SBA2_ANAVA</name>
<dbReference type="EMBL" id="JACKZP010000071">
    <property type="protein sequence ID" value="MBC1303687.1"/>
    <property type="molecule type" value="Genomic_DNA"/>
</dbReference>
<evidence type="ECO:0000313" key="2">
    <source>
        <dbReference type="Proteomes" id="UP000570851"/>
    </source>
</evidence>
<accession>A0ABR6SBA2</accession>
<organism evidence="1 2">
    <name type="scientific">Trichormus variabilis N2B</name>
    <dbReference type="NCBI Taxonomy" id="2681315"/>
    <lineage>
        <taxon>Bacteria</taxon>
        <taxon>Bacillati</taxon>
        <taxon>Cyanobacteriota</taxon>
        <taxon>Cyanophyceae</taxon>
        <taxon>Nostocales</taxon>
        <taxon>Nostocaceae</taxon>
        <taxon>Trichormus</taxon>
    </lineage>
</organism>
<evidence type="ECO:0000313" key="1">
    <source>
        <dbReference type="EMBL" id="MBC1303687.1"/>
    </source>
</evidence>